<dbReference type="InterPro" id="IPR004193">
    <property type="entry name" value="Glyco_hydro_13_N"/>
</dbReference>
<reference evidence="14 15" key="1">
    <citation type="submission" date="2019-07" db="EMBL/GenBank/DDBJ databases">
        <title>Qingshengfaniella alkalisoli gen. nov., sp. nov., isolated from saline soil.</title>
        <authorList>
            <person name="Xu L."/>
            <person name="Huang X.-X."/>
            <person name="Sun J.-Q."/>
        </authorList>
    </citation>
    <scope>NUCLEOTIDE SEQUENCE [LARGE SCALE GENOMIC DNA]</scope>
    <source>
        <strain evidence="14 15">DSM 27279</strain>
    </source>
</reference>
<dbReference type="PANTHER" id="PTHR43651">
    <property type="entry name" value="1,4-ALPHA-GLUCAN-BRANCHING ENZYME"/>
    <property type="match status" value="1"/>
</dbReference>
<dbReference type="CDD" id="cd02855">
    <property type="entry name" value="E_set_GBE_prok_N"/>
    <property type="match status" value="1"/>
</dbReference>
<dbReference type="GO" id="GO:0003844">
    <property type="term" value="F:1,4-alpha-glucan branching enzyme activity"/>
    <property type="evidence" value="ECO:0007669"/>
    <property type="project" value="UniProtKB-UniRule"/>
</dbReference>
<evidence type="ECO:0000259" key="13">
    <source>
        <dbReference type="SMART" id="SM00642"/>
    </source>
</evidence>
<evidence type="ECO:0000256" key="2">
    <source>
        <dbReference type="ARBA" id="ARBA00002953"/>
    </source>
</evidence>
<evidence type="ECO:0000256" key="8">
    <source>
        <dbReference type="ARBA" id="ARBA00023056"/>
    </source>
</evidence>
<dbReference type="GO" id="GO:0043169">
    <property type="term" value="F:cation binding"/>
    <property type="evidence" value="ECO:0007669"/>
    <property type="project" value="InterPro"/>
</dbReference>
<dbReference type="InterPro" id="IPR013783">
    <property type="entry name" value="Ig-like_fold"/>
</dbReference>
<accession>A0A556AS81</accession>
<dbReference type="HAMAP" id="MF_00685">
    <property type="entry name" value="GlgB"/>
    <property type="match status" value="1"/>
</dbReference>
<dbReference type="SUPFAM" id="SSF51445">
    <property type="entry name" value="(Trans)glycosidases"/>
    <property type="match status" value="1"/>
</dbReference>
<dbReference type="SUPFAM" id="SSF51011">
    <property type="entry name" value="Glycosyl hydrolase domain"/>
    <property type="match status" value="1"/>
</dbReference>
<dbReference type="Gene3D" id="2.60.40.1180">
    <property type="entry name" value="Golgi alpha-mannosidase II"/>
    <property type="match status" value="1"/>
</dbReference>
<dbReference type="Pfam" id="PF02922">
    <property type="entry name" value="CBM_48"/>
    <property type="match status" value="1"/>
</dbReference>
<evidence type="ECO:0000256" key="5">
    <source>
        <dbReference type="ARBA" id="ARBA00022600"/>
    </source>
</evidence>
<proteinExistence type="inferred from homology"/>
<evidence type="ECO:0000256" key="3">
    <source>
        <dbReference type="ARBA" id="ARBA00004964"/>
    </source>
</evidence>
<organism evidence="14 15">
    <name type="scientific">Verticiella sediminum</name>
    <dbReference type="NCBI Taxonomy" id="1247510"/>
    <lineage>
        <taxon>Bacteria</taxon>
        <taxon>Pseudomonadati</taxon>
        <taxon>Pseudomonadota</taxon>
        <taxon>Betaproteobacteria</taxon>
        <taxon>Burkholderiales</taxon>
        <taxon>Alcaligenaceae</taxon>
        <taxon>Verticiella</taxon>
    </lineage>
</organism>
<dbReference type="InterPro" id="IPR014756">
    <property type="entry name" value="Ig_E-set"/>
</dbReference>
<dbReference type="Proteomes" id="UP000318405">
    <property type="component" value="Unassembled WGS sequence"/>
</dbReference>
<keyword evidence="5 10" id="KW-0321">Glycogen metabolism</keyword>
<evidence type="ECO:0000256" key="10">
    <source>
        <dbReference type="HAMAP-Rule" id="MF_00685"/>
    </source>
</evidence>
<dbReference type="FunFam" id="2.60.40.10:FF:000169">
    <property type="entry name" value="1,4-alpha-glucan branching enzyme GlgB"/>
    <property type="match status" value="1"/>
</dbReference>
<dbReference type="PANTHER" id="PTHR43651:SF3">
    <property type="entry name" value="1,4-ALPHA-GLUCAN-BRANCHING ENZYME"/>
    <property type="match status" value="1"/>
</dbReference>
<feature type="domain" description="Glycosyl hydrolase family 13 catalytic" evidence="13">
    <location>
        <begin position="247"/>
        <end position="613"/>
    </location>
</feature>
<dbReference type="Pfam" id="PF00128">
    <property type="entry name" value="Alpha-amylase"/>
    <property type="match status" value="1"/>
</dbReference>
<dbReference type="PIRSF" id="PIRSF000463">
    <property type="entry name" value="GlgB"/>
    <property type="match status" value="1"/>
</dbReference>
<dbReference type="Gene3D" id="2.60.40.10">
    <property type="entry name" value="Immunoglobulins"/>
    <property type="match status" value="2"/>
</dbReference>
<comment type="similarity">
    <text evidence="4 10">Belongs to the glycosyl hydrolase 13 family. GlgB subfamily.</text>
</comment>
<gene>
    <name evidence="10 14" type="primary">glgB</name>
    <name evidence="14" type="ORF">FOZ76_10400</name>
</gene>
<name>A0A556AS81_9BURK</name>
<dbReference type="InterPro" id="IPR006407">
    <property type="entry name" value="GlgB"/>
</dbReference>
<dbReference type="InterPro" id="IPR013780">
    <property type="entry name" value="Glyco_hydro_b"/>
</dbReference>
<dbReference type="AlphaFoldDB" id="A0A556AS81"/>
<evidence type="ECO:0000256" key="4">
    <source>
        <dbReference type="ARBA" id="ARBA00009000"/>
    </source>
</evidence>
<dbReference type="EMBL" id="VLTJ01000020">
    <property type="protein sequence ID" value="TSH95793.1"/>
    <property type="molecule type" value="Genomic_DNA"/>
</dbReference>
<evidence type="ECO:0000256" key="9">
    <source>
        <dbReference type="ARBA" id="ARBA00023277"/>
    </source>
</evidence>
<dbReference type="CDD" id="cd11322">
    <property type="entry name" value="AmyAc_Glg_BE"/>
    <property type="match status" value="1"/>
</dbReference>
<evidence type="ECO:0000256" key="7">
    <source>
        <dbReference type="ARBA" id="ARBA00022679"/>
    </source>
</evidence>
<dbReference type="GO" id="GO:0005829">
    <property type="term" value="C:cytosol"/>
    <property type="evidence" value="ECO:0007669"/>
    <property type="project" value="TreeGrafter"/>
</dbReference>
<comment type="caution">
    <text evidence="14">The sequence shown here is derived from an EMBL/GenBank/DDBJ whole genome shotgun (WGS) entry which is preliminary data.</text>
</comment>
<dbReference type="Pfam" id="PF02806">
    <property type="entry name" value="Alpha-amylase_C"/>
    <property type="match status" value="1"/>
</dbReference>
<dbReference type="OrthoDB" id="9800174at2"/>
<dbReference type="UniPathway" id="UPA00164"/>
<sequence length="723" mass="80621">MANAPDIDPSAIDALLQGRHGDPYAVLGPHGVGDARELRVLAPGARGVLALREDGSSERLRSEREGFFRGRIGAGRYRLRIEWDGAIQETEDPYAFGTLLEEDDLHAIAAGRHPQLTRVLGAHAMRLGEVDGVRFAVWAPNARRVSVVGDFNAWDGRRHPMRARPSAGVWEIFVPGIGPGARYKYEIIGPDGHIGPQKADPLARRTEAPPATASIVAGYETYAYTDGDWMRERAARHAPDAPIAVYEMHAGSWRHPAGGTPSWHYLSEQLIPYVQAMGFTHIELMPIMEHPFGGSWGYQPLGLFAPTARYGPPEAFAEFVDRCHAAGIGVILDWVPAHFPSDAHGLVRFDGTALYEHQDPREGYHPDWNTMIYNLGRNEVRNLLIASALEWLERYHVDGLRVDAVASMLYRDYSRKADEWVPNVFGGRENLESIAFLRELNGIVRERCPGALMIAEESTAWPGVSAPVDQGGLGFHYKWNMGWMHDTLHYMHEDPLHRRYHHHEMTFGLVYAWSERFMLPLSHDEVVHGKGSLLGKMPGDEWQRLANLRAYYAFMWTHPGKKLLFMGCEIGQHAEWNHDGEVSWWELDAPGHRGLQRLVRDLNHLYAGLPALHRLDAEPDGFAWVIGDDAGNSVYAYRRRDGRGGEALVVCNMTPVPREGYRIGVPAAGAWRERLNTDAQDYGGSGMGNAGGRTSEPVPSHGMPDSLCLTLPPLATLILQYEG</sequence>
<dbReference type="Pfam" id="PF22019">
    <property type="entry name" value="GlgB_N"/>
    <property type="match status" value="1"/>
</dbReference>
<dbReference type="GO" id="GO:0005978">
    <property type="term" value="P:glycogen biosynthetic process"/>
    <property type="evidence" value="ECO:0007669"/>
    <property type="project" value="UniProtKB-UniRule"/>
</dbReference>
<evidence type="ECO:0000313" key="15">
    <source>
        <dbReference type="Proteomes" id="UP000318405"/>
    </source>
</evidence>
<dbReference type="InterPro" id="IPR054169">
    <property type="entry name" value="GlgB_N"/>
</dbReference>
<dbReference type="InterPro" id="IPR017853">
    <property type="entry name" value="GH"/>
</dbReference>
<evidence type="ECO:0000313" key="14">
    <source>
        <dbReference type="EMBL" id="TSH95793.1"/>
    </source>
</evidence>
<evidence type="ECO:0000256" key="11">
    <source>
        <dbReference type="PIRSR" id="PIRSR000463-1"/>
    </source>
</evidence>
<dbReference type="NCBIfam" id="NF003811">
    <property type="entry name" value="PRK05402.1"/>
    <property type="match status" value="1"/>
</dbReference>
<keyword evidence="6 10" id="KW-0328">Glycosyltransferase</keyword>
<comment type="pathway">
    <text evidence="3 10">Glycan biosynthesis; glycogen biosynthesis.</text>
</comment>
<dbReference type="FunFam" id="3.20.20.80:FF:000003">
    <property type="entry name" value="1,4-alpha-glucan branching enzyme GlgB"/>
    <property type="match status" value="1"/>
</dbReference>
<dbReference type="GO" id="GO:0004553">
    <property type="term" value="F:hydrolase activity, hydrolyzing O-glycosyl compounds"/>
    <property type="evidence" value="ECO:0007669"/>
    <property type="project" value="InterPro"/>
</dbReference>
<keyword evidence="15" id="KW-1185">Reference proteome</keyword>
<keyword evidence="9 10" id="KW-0119">Carbohydrate metabolism</keyword>
<dbReference type="InterPro" id="IPR044143">
    <property type="entry name" value="GlgB_N_E_set_prok"/>
</dbReference>
<protein>
    <recommendedName>
        <fullName evidence="10">1,4-alpha-glucan branching enzyme GlgB</fullName>
        <ecNumber evidence="10">2.4.1.18</ecNumber>
    </recommendedName>
    <alternativeName>
        <fullName evidence="10">1,4-alpha-D-glucan:1,4-alpha-D-glucan 6-glucosyl-transferase</fullName>
    </alternativeName>
    <alternativeName>
        <fullName evidence="10">Alpha-(1-&gt;4)-glucan branching enzyme</fullName>
    </alternativeName>
    <alternativeName>
        <fullName evidence="10">Glycogen branching enzyme</fullName>
        <shortName evidence="10">BE</shortName>
    </alternativeName>
</protein>
<evidence type="ECO:0000256" key="12">
    <source>
        <dbReference type="SAM" id="MobiDB-lite"/>
    </source>
</evidence>
<dbReference type="EC" id="2.4.1.18" evidence="10"/>
<evidence type="ECO:0000256" key="6">
    <source>
        <dbReference type="ARBA" id="ARBA00022676"/>
    </source>
</evidence>
<dbReference type="InterPro" id="IPR037439">
    <property type="entry name" value="Branching_enzy"/>
</dbReference>
<dbReference type="Gene3D" id="3.20.20.80">
    <property type="entry name" value="Glycosidases"/>
    <property type="match status" value="1"/>
</dbReference>
<dbReference type="InterPro" id="IPR006047">
    <property type="entry name" value="GH13_cat_dom"/>
</dbReference>
<evidence type="ECO:0000256" key="1">
    <source>
        <dbReference type="ARBA" id="ARBA00000826"/>
    </source>
</evidence>
<feature type="active site" description="Nucleophile" evidence="10 11">
    <location>
        <position position="403"/>
    </location>
</feature>
<comment type="function">
    <text evidence="2 10">Catalyzes the formation of the alpha-1,6-glucosidic linkages in glycogen by scission of a 1,4-alpha-linked oligosaccharide from growing alpha-1,4-glucan chains and the subsequent attachment of the oligosaccharide to the alpha-1,6 position.</text>
</comment>
<feature type="active site" description="Proton donor" evidence="10 11">
    <location>
        <position position="456"/>
    </location>
</feature>
<dbReference type="InterPro" id="IPR006048">
    <property type="entry name" value="A-amylase/branching_C"/>
</dbReference>
<dbReference type="NCBIfam" id="NF008967">
    <property type="entry name" value="PRK12313.1"/>
    <property type="match status" value="1"/>
</dbReference>
<comment type="subunit">
    <text evidence="10">Monomer.</text>
</comment>
<dbReference type="RefSeq" id="WP_143948133.1">
    <property type="nucleotide sequence ID" value="NZ_BAABMB010000002.1"/>
</dbReference>
<dbReference type="SMART" id="SM00642">
    <property type="entry name" value="Aamy"/>
    <property type="match status" value="1"/>
</dbReference>
<dbReference type="SUPFAM" id="SSF81296">
    <property type="entry name" value="E set domains"/>
    <property type="match status" value="1"/>
</dbReference>
<dbReference type="NCBIfam" id="TIGR01515">
    <property type="entry name" value="branching_enzym"/>
    <property type="match status" value="1"/>
</dbReference>
<comment type="catalytic activity">
    <reaction evidence="1 10">
        <text>Transfers a segment of a (1-&gt;4)-alpha-D-glucan chain to a primary hydroxy group in a similar glucan chain.</text>
        <dbReference type="EC" id="2.4.1.18"/>
    </reaction>
</comment>
<dbReference type="FunFam" id="2.60.40.1180:FF:000002">
    <property type="entry name" value="1,4-alpha-glucan branching enzyme GlgB"/>
    <property type="match status" value="1"/>
</dbReference>
<keyword evidence="8 10" id="KW-0320">Glycogen biosynthesis</keyword>
<keyword evidence="7 10" id="KW-0808">Transferase</keyword>
<feature type="region of interest" description="Disordered" evidence="12">
    <location>
        <begin position="681"/>
        <end position="702"/>
    </location>
</feature>